<keyword evidence="6" id="KW-0256">Endoplasmic reticulum</keyword>
<reference evidence="17" key="1">
    <citation type="submission" date="2015-12" db="EMBL/GenBank/DDBJ databases">
        <title>De novo transcriptome assembly of four potential Pierce s Disease insect vectors from Arizona vineyards.</title>
        <authorList>
            <person name="Tassone E.E."/>
        </authorList>
    </citation>
    <scope>NUCLEOTIDE SEQUENCE</scope>
</reference>
<dbReference type="GO" id="GO:0005789">
    <property type="term" value="C:endoplasmic reticulum membrane"/>
    <property type="evidence" value="ECO:0007669"/>
    <property type="project" value="UniProtKB-SubCell"/>
</dbReference>
<evidence type="ECO:0000256" key="2">
    <source>
        <dbReference type="ARBA" id="ARBA00022448"/>
    </source>
</evidence>
<feature type="domain" description="Cytochrome b5 heme-binding" evidence="16">
    <location>
        <begin position="8"/>
        <end position="88"/>
    </location>
</feature>
<evidence type="ECO:0000256" key="8">
    <source>
        <dbReference type="ARBA" id="ARBA00022982"/>
    </source>
</evidence>
<dbReference type="InterPro" id="IPR036400">
    <property type="entry name" value="Cyt_B5-like_heme/steroid_sf"/>
</dbReference>
<dbReference type="PANTHER" id="PTHR19359">
    <property type="entry name" value="CYTOCHROME B5"/>
    <property type="match status" value="1"/>
</dbReference>
<dbReference type="PROSITE" id="PS50255">
    <property type="entry name" value="CYTOCHROME_B5_2"/>
    <property type="match status" value="1"/>
</dbReference>
<keyword evidence="8" id="KW-0249">Electron transport</keyword>
<keyword evidence="3 14" id="KW-0349">Heme</keyword>
<evidence type="ECO:0000256" key="4">
    <source>
        <dbReference type="ARBA" id="ARBA00022692"/>
    </source>
</evidence>
<accession>A0A1B6CYB1</accession>
<comment type="subcellular location">
    <subcellularLocation>
        <location evidence="1">Endoplasmic reticulum membrane</location>
        <topology evidence="1">Single-pass membrane protein</topology>
        <orientation evidence="1">Cytoplasmic side</orientation>
    </subcellularLocation>
    <subcellularLocation>
        <location evidence="11">Microsome membrane</location>
        <topology evidence="11">Single-pass membrane protein</topology>
        <orientation evidence="11">Cytoplasmic side</orientation>
    </subcellularLocation>
</comment>
<dbReference type="SMART" id="SM01117">
    <property type="entry name" value="Cyt-b5"/>
    <property type="match status" value="1"/>
</dbReference>
<feature type="compositionally biased region" description="Basic and acidic residues" evidence="15">
    <location>
        <begin position="93"/>
        <end position="102"/>
    </location>
</feature>
<evidence type="ECO:0000256" key="9">
    <source>
        <dbReference type="ARBA" id="ARBA00023004"/>
    </source>
</evidence>
<dbReference type="InterPro" id="IPR050668">
    <property type="entry name" value="Cytochrome_b5"/>
</dbReference>
<keyword evidence="14" id="KW-1133">Transmembrane helix</keyword>
<keyword evidence="2" id="KW-0813">Transport</keyword>
<feature type="region of interest" description="Disordered" evidence="15">
    <location>
        <begin position="93"/>
        <end position="114"/>
    </location>
</feature>
<name>A0A1B6CYB1_9HEMI</name>
<comment type="similarity">
    <text evidence="12 14">Belongs to the cytochrome b5 family.</text>
</comment>
<gene>
    <name evidence="17" type="ORF">g.21238</name>
</gene>
<evidence type="ECO:0000256" key="12">
    <source>
        <dbReference type="ARBA" id="ARBA00038168"/>
    </source>
</evidence>
<dbReference type="Pfam" id="PF00173">
    <property type="entry name" value="Cyt-b5"/>
    <property type="match status" value="1"/>
</dbReference>
<dbReference type="FunFam" id="3.10.120.10:FF:000002">
    <property type="entry name" value="Cytochrome b5 type B"/>
    <property type="match status" value="1"/>
</dbReference>
<dbReference type="Gene3D" id="3.10.120.10">
    <property type="entry name" value="Cytochrome b5-like heme/steroid binding domain"/>
    <property type="match status" value="1"/>
</dbReference>
<dbReference type="GO" id="GO:0046872">
    <property type="term" value="F:metal ion binding"/>
    <property type="evidence" value="ECO:0007669"/>
    <property type="project" value="UniProtKB-UniRule"/>
</dbReference>
<evidence type="ECO:0000256" key="5">
    <source>
        <dbReference type="ARBA" id="ARBA00022723"/>
    </source>
</evidence>
<sequence length="138" mass="15623">MATNTKPMKLYSLKEVKENNGSSTEGHNVWIIIHNSVYNVTEFLNEHPGGEEVLLEQSGKDASEAFEDVGHSTDARDMMENYKIGELIEADRTKVSNDKKEQNWTPENPEGSSSWKSWLVPIALGIFATVVYQFFLKK</sequence>
<dbReference type="InterPro" id="IPR018506">
    <property type="entry name" value="Cyt_B5_heme-BS"/>
</dbReference>
<evidence type="ECO:0000256" key="7">
    <source>
        <dbReference type="ARBA" id="ARBA00022848"/>
    </source>
</evidence>
<dbReference type="InterPro" id="IPR001199">
    <property type="entry name" value="Cyt_B5-like_heme/steroid-bd"/>
</dbReference>
<evidence type="ECO:0000256" key="13">
    <source>
        <dbReference type="ARBA" id="ARBA00039806"/>
    </source>
</evidence>
<dbReference type="SUPFAM" id="SSF55856">
    <property type="entry name" value="Cytochrome b5-like heme/steroid binding domain"/>
    <property type="match status" value="1"/>
</dbReference>
<dbReference type="PRINTS" id="PR00363">
    <property type="entry name" value="CYTOCHROMEB5"/>
</dbReference>
<evidence type="ECO:0000256" key="14">
    <source>
        <dbReference type="RuleBase" id="RU362121"/>
    </source>
</evidence>
<evidence type="ECO:0000256" key="11">
    <source>
        <dbReference type="ARBA" id="ARBA00037877"/>
    </source>
</evidence>
<dbReference type="EMBL" id="GEDC01019045">
    <property type="protein sequence ID" value="JAS18253.1"/>
    <property type="molecule type" value="Transcribed_RNA"/>
</dbReference>
<keyword evidence="5 14" id="KW-0479">Metal-binding</keyword>
<evidence type="ECO:0000256" key="6">
    <source>
        <dbReference type="ARBA" id="ARBA00022824"/>
    </source>
</evidence>
<evidence type="ECO:0000259" key="16">
    <source>
        <dbReference type="PROSITE" id="PS50255"/>
    </source>
</evidence>
<keyword evidence="10 14" id="KW-0472">Membrane</keyword>
<dbReference type="GO" id="GO:0020037">
    <property type="term" value="F:heme binding"/>
    <property type="evidence" value="ECO:0007669"/>
    <property type="project" value="UniProtKB-UniRule"/>
</dbReference>
<organism evidence="17">
    <name type="scientific">Clastoptera arizonana</name>
    <name type="common">Arizona spittle bug</name>
    <dbReference type="NCBI Taxonomy" id="38151"/>
    <lineage>
        <taxon>Eukaryota</taxon>
        <taxon>Metazoa</taxon>
        <taxon>Ecdysozoa</taxon>
        <taxon>Arthropoda</taxon>
        <taxon>Hexapoda</taxon>
        <taxon>Insecta</taxon>
        <taxon>Pterygota</taxon>
        <taxon>Neoptera</taxon>
        <taxon>Paraneoptera</taxon>
        <taxon>Hemiptera</taxon>
        <taxon>Auchenorrhyncha</taxon>
        <taxon>Cercopoidea</taxon>
        <taxon>Clastopteridae</taxon>
        <taxon>Clastoptera</taxon>
    </lineage>
</organism>
<keyword evidence="9 14" id="KW-0408">Iron</keyword>
<dbReference type="PROSITE" id="PS00191">
    <property type="entry name" value="CYTOCHROME_B5_1"/>
    <property type="match status" value="1"/>
</dbReference>
<evidence type="ECO:0000256" key="1">
    <source>
        <dbReference type="ARBA" id="ARBA00004131"/>
    </source>
</evidence>
<evidence type="ECO:0000313" key="17">
    <source>
        <dbReference type="EMBL" id="JAS18253.1"/>
    </source>
</evidence>
<dbReference type="PANTHER" id="PTHR19359:SF150">
    <property type="entry name" value="CYTOCHROME B5"/>
    <property type="match status" value="1"/>
</dbReference>
<protein>
    <recommendedName>
        <fullName evidence="13">Cytochrome b5</fullName>
    </recommendedName>
</protein>
<evidence type="ECO:0000256" key="15">
    <source>
        <dbReference type="SAM" id="MobiDB-lite"/>
    </source>
</evidence>
<evidence type="ECO:0000256" key="3">
    <source>
        <dbReference type="ARBA" id="ARBA00022617"/>
    </source>
</evidence>
<keyword evidence="4 14" id="KW-0812">Transmembrane</keyword>
<dbReference type="AlphaFoldDB" id="A0A1B6CYB1"/>
<keyword evidence="7" id="KW-0492">Microsome</keyword>
<evidence type="ECO:0000256" key="10">
    <source>
        <dbReference type="ARBA" id="ARBA00023136"/>
    </source>
</evidence>
<proteinExistence type="inferred from homology"/>
<feature type="compositionally biased region" description="Polar residues" evidence="15">
    <location>
        <begin position="103"/>
        <end position="114"/>
    </location>
</feature>
<feature type="transmembrane region" description="Helical" evidence="14">
    <location>
        <begin position="118"/>
        <end position="136"/>
    </location>
</feature>